<dbReference type="PANTHER" id="PTHR23101:SF25">
    <property type="entry name" value="GTPASE-ACTIVATING PROTEIN AND VPS9 DOMAIN-CONTAINING PROTEIN 1"/>
    <property type="match status" value="1"/>
</dbReference>
<dbReference type="GO" id="GO:0031267">
    <property type="term" value="F:small GTPase binding"/>
    <property type="evidence" value="ECO:0007669"/>
    <property type="project" value="TreeGrafter"/>
</dbReference>
<dbReference type="GO" id="GO:0005829">
    <property type="term" value="C:cytosol"/>
    <property type="evidence" value="ECO:0007669"/>
    <property type="project" value="TreeGrafter"/>
</dbReference>
<dbReference type="PANTHER" id="PTHR23101">
    <property type="entry name" value="RAB GDP/GTP EXCHANGE FACTOR"/>
    <property type="match status" value="1"/>
</dbReference>
<accession>A0A7S3JU29</accession>
<dbReference type="InterPro" id="IPR045046">
    <property type="entry name" value="Vps9-like"/>
</dbReference>
<feature type="compositionally biased region" description="Polar residues" evidence="1">
    <location>
        <begin position="170"/>
        <end position="181"/>
    </location>
</feature>
<feature type="transmembrane region" description="Helical" evidence="2">
    <location>
        <begin position="424"/>
        <end position="446"/>
    </location>
</feature>
<dbReference type="AlphaFoldDB" id="A0A7S3JU29"/>
<gene>
    <name evidence="3" type="ORF">ALAG00032_LOCUS5817</name>
</gene>
<evidence type="ECO:0000256" key="2">
    <source>
        <dbReference type="SAM" id="Phobius"/>
    </source>
</evidence>
<feature type="transmembrane region" description="Helical" evidence="2">
    <location>
        <begin position="467"/>
        <end position="485"/>
    </location>
</feature>
<dbReference type="GO" id="GO:0030139">
    <property type="term" value="C:endocytic vesicle"/>
    <property type="evidence" value="ECO:0007669"/>
    <property type="project" value="TreeGrafter"/>
</dbReference>
<reference evidence="3" key="1">
    <citation type="submission" date="2021-01" db="EMBL/GenBank/DDBJ databases">
        <authorList>
            <person name="Corre E."/>
            <person name="Pelletier E."/>
            <person name="Niang G."/>
            <person name="Scheremetjew M."/>
            <person name="Finn R."/>
            <person name="Kale V."/>
            <person name="Holt S."/>
            <person name="Cochrane G."/>
            <person name="Meng A."/>
            <person name="Brown T."/>
            <person name="Cohen L."/>
        </authorList>
    </citation>
    <scope>NUCLEOTIDE SEQUENCE</scope>
    <source>
        <strain evidence="3">CCMP1510</strain>
    </source>
</reference>
<dbReference type="EMBL" id="HBIJ01008240">
    <property type="protein sequence ID" value="CAE0365075.1"/>
    <property type="molecule type" value="Transcribed_RNA"/>
</dbReference>
<feature type="region of interest" description="Disordered" evidence="1">
    <location>
        <begin position="170"/>
        <end position="195"/>
    </location>
</feature>
<keyword evidence="2" id="KW-1133">Transmembrane helix</keyword>
<name>A0A7S3JU29_9STRA</name>
<dbReference type="Gene3D" id="1.10.246.120">
    <property type="match status" value="1"/>
</dbReference>
<keyword evidence="2" id="KW-0472">Membrane</keyword>
<dbReference type="GO" id="GO:0005085">
    <property type="term" value="F:guanyl-nucleotide exchange factor activity"/>
    <property type="evidence" value="ECO:0007669"/>
    <property type="project" value="InterPro"/>
</dbReference>
<organism evidence="3">
    <name type="scientific">Aureoumbra lagunensis</name>
    <dbReference type="NCBI Taxonomy" id="44058"/>
    <lineage>
        <taxon>Eukaryota</taxon>
        <taxon>Sar</taxon>
        <taxon>Stramenopiles</taxon>
        <taxon>Ochrophyta</taxon>
        <taxon>Pelagophyceae</taxon>
        <taxon>Pelagomonadales</taxon>
        <taxon>Aureoumbra</taxon>
    </lineage>
</organism>
<keyword evidence="2" id="KW-0812">Transmembrane</keyword>
<evidence type="ECO:0000313" key="3">
    <source>
        <dbReference type="EMBL" id="CAE0365075.1"/>
    </source>
</evidence>
<proteinExistence type="predicted"/>
<dbReference type="InterPro" id="IPR037191">
    <property type="entry name" value="VPS9_dom_sf"/>
</dbReference>
<sequence length="498" mass="56541">MAEYLDEEMMREVDAMKEFLSEDDTQEDEEDDTAKIMKKKDSLREDLDEFAAAAAAIDEKENGKDWIASAEEEEWAEDAVSLSGPRRRRMEESPSEKAVEQVRFELEQLEENTNDLPSDALQFLSISETVRELDDANAVVASGFLHHSNGQHSNTNSISKASAYGLYEPTQLSSTPPRISSQAQHQLQQQKEDEGEPITYKEFLARLMLPQSAELVSHVRAFVVRILEEAREREDALRARKPGAAKARKLALEALPSRCVKFFNAAQAHMEEHPSWRHLGYLGLASARAALEKYVLSKMGNWAFEACRDDEKDEILATRCRALATFIQPKHLDIKPGLCDNEVVLRIACDELKRIDALLAPSDKVECVVRCASIIFSALNLSRVKPAEIIEEDDHASHDDPTSANGNTTTKKKKNLVSLPSRELVLMIFYLYLFMLFFMLTPLDSIQIVILFKPFIILRLSCQKRDIALLIFGVPLNFFYMFHTINSEWKNKNFMTSS</sequence>
<dbReference type="SUPFAM" id="SSF109993">
    <property type="entry name" value="VPS9 domain"/>
    <property type="match status" value="1"/>
</dbReference>
<dbReference type="Gene3D" id="1.20.1050.80">
    <property type="entry name" value="VPS9 domain"/>
    <property type="match status" value="1"/>
</dbReference>
<dbReference type="GO" id="GO:0016192">
    <property type="term" value="P:vesicle-mediated transport"/>
    <property type="evidence" value="ECO:0007669"/>
    <property type="project" value="InterPro"/>
</dbReference>
<protein>
    <submittedName>
        <fullName evidence="3">Uncharacterized protein</fullName>
    </submittedName>
</protein>
<evidence type="ECO:0000256" key="1">
    <source>
        <dbReference type="SAM" id="MobiDB-lite"/>
    </source>
</evidence>